<organism evidence="1 2">
    <name type="scientific">Euplotes crassus</name>
    <dbReference type="NCBI Taxonomy" id="5936"/>
    <lineage>
        <taxon>Eukaryota</taxon>
        <taxon>Sar</taxon>
        <taxon>Alveolata</taxon>
        <taxon>Ciliophora</taxon>
        <taxon>Intramacronucleata</taxon>
        <taxon>Spirotrichea</taxon>
        <taxon>Hypotrichia</taxon>
        <taxon>Euplotida</taxon>
        <taxon>Euplotidae</taxon>
        <taxon>Moneuplotes</taxon>
    </lineage>
</organism>
<evidence type="ECO:0000313" key="1">
    <source>
        <dbReference type="EMBL" id="CAI2382429.1"/>
    </source>
</evidence>
<name>A0AAD2D5V6_EUPCR</name>
<comment type="caution">
    <text evidence="1">The sequence shown here is derived from an EMBL/GenBank/DDBJ whole genome shotgun (WGS) entry which is preliminary data.</text>
</comment>
<reference evidence="1" key="1">
    <citation type="submission" date="2023-07" db="EMBL/GenBank/DDBJ databases">
        <authorList>
            <consortium name="AG Swart"/>
            <person name="Singh M."/>
            <person name="Singh A."/>
            <person name="Seah K."/>
            <person name="Emmerich C."/>
        </authorList>
    </citation>
    <scope>NUCLEOTIDE SEQUENCE</scope>
    <source>
        <strain evidence="1">DP1</strain>
    </source>
</reference>
<sequence length="52" mass="5825">MQSVKYKPSCLLNTSINCSQSLERYMCACQVFPSIPSTRDTKATIPACTYPF</sequence>
<gene>
    <name evidence="1" type="ORF">ECRASSUSDP1_LOCUS23902</name>
</gene>
<dbReference type="Proteomes" id="UP001295684">
    <property type="component" value="Unassembled WGS sequence"/>
</dbReference>
<evidence type="ECO:0000313" key="2">
    <source>
        <dbReference type="Proteomes" id="UP001295684"/>
    </source>
</evidence>
<keyword evidence="2" id="KW-1185">Reference proteome</keyword>
<proteinExistence type="predicted"/>
<accession>A0AAD2D5V6</accession>
<dbReference type="EMBL" id="CAMPGE010024605">
    <property type="protein sequence ID" value="CAI2382429.1"/>
    <property type="molecule type" value="Genomic_DNA"/>
</dbReference>
<dbReference type="AlphaFoldDB" id="A0AAD2D5V6"/>
<protein>
    <submittedName>
        <fullName evidence="1">Uncharacterized protein</fullName>
    </submittedName>
</protein>